<accession>A0A1I5SRL3</accession>
<dbReference type="OrthoDB" id="674464at2"/>
<evidence type="ECO:0000313" key="3">
    <source>
        <dbReference type="EMBL" id="SFP72916.1"/>
    </source>
</evidence>
<organism evidence="3 4">
    <name type="scientific">Parafilimonas terrae</name>
    <dbReference type="NCBI Taxonomy" id="1465490"/>
    <lineage>
        <taxon>Bacteria</taxon>
        <taxon>Pseudomonadati</taxon>
        <taxon>Bacteroidota</taxon>
        <taxon>Chitinophagia</taxon>
        <taxon>Chitinophagales</taxon>
        <taxon>Chitinophagaceae</taxon>
        <taxon>Parafilimonas</taxon>
    </lineage>
</organism>
<reference evidence="3 4" key="1">
    <citation type="submission" date="2016-10" db="EMBL/GenBank/DDBJ databases">
        <authorList>
            <person name="de Groot N.N."/>
        </authorList>
    </citation>
    <scope>NUCLEOTIDE SEQUENCE [LARGE SCALE GENOMIC DNA]</scope>
    <source>
        <strain evidence="3 4">DSM 28286</strain>
    </source>
</reference>
<dbReference type="Pfam" id="PF18962">
    <property type="entry name" value="Por_Secre_tail"/>
    <property type="match status" value="1"/>
</dbReference>
<dbReference type="Proteomes" id="UP000199031">
    <property type="component" value="Unassembled WGS sequence"/>
</dbReference>
<sequence length="549" mass="59122">MKKRMLLFIACCIYTCINLYAQNWTVDGNTLDTTGKFGSVNNKTILFISNNKTYGKLTSGGLWGFGNTSPKAQVHINSKQAGSNPLQIDVLDTAKMIVNSNGGVAIGDTLIPPINGLYLKGKLGIGINTPDVKLQVTGGSSVRLNKGGAIVAGQITDKNLAIDHNTIQARDSGNSATLFLNRYGGDINMLSNGIHVESKNGFVGIGTQTPEAKLQVIGGTDITSRGGGYIVAGDGEHAHLVIDTKGIQARDHSILAYLYLNPLGPGIVTNTDLFFGDPAGSSGYGARLNLISKNILGSEGSFVSAIDRVFELGNSSNRWFDVWSIDGSINTSDERDKKNIRLLNYGLKEIMQLKPVRFNWKNSIEDNDKIGLVAQDLQKVLPEVVKDHEYRRDGAGKTEKIPAQHLGVMYADIIPVLVKAIQEQQEEIETLKKAAGINASTLSGTSSSNENHEEKNITDVKLSNVSLEQNIPNPFSDNTSIHYNKPANAKNASVVIHDMSGKLIKQITLSEASSGIINIYASSLSTGIYTYSLIIDGVTIATKKMLVAR</sequence>
<feature type="domain" description="Peptidase S74" evidence="2">
    <location>
        <begin position="332"/>
        <end position="435"/>
    </location>
</feature>
<name>A0A1I5SRL3_9BACT</name>
<evidence type="ECO:0000313" key="4">
    <source>
        <dbReference type="Proteomes" id="UP000199031"/>
    </source>
</evidence>
<keyword evidence="4" id="KW-1185">Reference proteome</keyword>
<dbReference type="Pfam" id="PF13884">
    <property type="entry name" value="Peptidase_S74"/>
    <property type="match status" value="1"/>
</dbReference>
<dbReference type="AlphaFoldDB" id="A0A1I5SRL3"/>
<proteinExistence type="predicted"/>
<feature type="signal peptide" evidence="1">
    <location>
        <begin position="1"/>
        <end position="21"/>
    </location>
</feature>
<protein>
    <submittedName>
        <fullName evidence="3">Por secretion system C-terminal sorting domain-containing protein</fullName>
    </submittedName>
</protein>
<evidence type="ECO:0000259" key="2">
    <source>
        <dbReference type="PROSITE" id="PS51688"/>
    </source>
</evidence>
<keyword evidence="1" id="KW-0732">Signal</keyword>
<dbReference type="PROSITE" id="PS51688">
    <property type="entry name" value="ICA"/>
    <property type="match status" value="1"/>
</dbReference>
<dbReference type="EMBL" id="FOXQ01000001">
    <property type="protein sequence ID" value="SFP72916.1"/>
    <property type="molecule type" value="Genomic_DNA"/>
</dbReference>
<dbReference type="InterPro" id="IPR026444">
    <property type="entry name" value="Secre_tail"/>
</dbReference>
<dbReference type="InterPro" id="IPR036388">
    <property type="entry name" value="WH-like_DNA-bd_sf"/>
</dbReference>
<evidence type="ECO:0000256" key="1">
    <source>
        <dbReference type="SAM" id="SignalP"/>
    </source>
</evidence>
<dbReference type="InterPro" id="IPR030392">
    <property type="entry name" value="S74_ICA"/>
</dbReference>
<dbReference type="Gene3D" id="1.10.10.10">
    <property type="entry name" value="Winged helix-like DNA-binding domain superfamily/Winged helix DNA-binding domain"/>
    <property type="match status" value="1"/>
</dbReference>
<dbReference type="RefSeq" id="WP_090654868.1">
    <property type="nucleotide sequence ID" value="NZ_FOXQ01000001.1"/>
</dbReference>
<dbReference type="NCBIfam" id="TIGR04183">
    <property type="entry name" value="Por_Secre_tail"/>
    <property type="match status" value="1"/>
</dbReference>
<feature type="chain" id="PRO_5011756891" evidence="1">
    <location>
        <begin position="22"/>
        <end position="549"/>
    </location>
</feature>
<dbReference type="STRING" id="1465490.SAMN05444277_101889"/>
<gene>
    <name evidence="3" type="ORF">SAMN05444277_101889</name>
</gene>